<evidence type="ECO:0000313" key="4">
    <source>
        <dbReference type="EMBL" id="KAK9121417.1"/>
    </source>
</evidence>
<proteinExistence type="inferred from homology"/>
<comment type="similarity">
    <text evidence="1">Belongs to the short-chain dehydrogenases/reductases (SDR) family.</text>
</comment>
<name>A0AAP0NVJ2_9MAGN</name>
<evidence type="ECO:0000256" key="3">
    <source>
        <dbReference type="ARBA" id="ARBA00023002"/>
    </source>
</evidence>
<gene>
    <name evidence="4" type="ORF">Syun_019034</name>
</gene>
<keyword evidence="5" id="KW-1185">Reference proteome</keyword>
<keyword evidence="2" id="KW-0521">NADP</keyword>
<dbReference type="EMBL" id="JBBNAF010000008">
    <property type="protein sequence ID" value="KAK9121417.1"/>
    <property type="molecule type" value="Genomic_DNA"/>
</dbReference>
<dbReference type="AlphaFoldDB" id="A0AAP0NVJ2"/>
<dbReference type="InterPro" id="IPR036291">
    <property type="entry name" value="NAD(P)-bd_dom_sf"/>
</dbReference>
<sequence length="113" mass="12074">MAESGATMRCAVVTGGNKGIGYEVCRQLASNGMLVVLTARDEKRGTEAVDSLKASGLSDVLFHQLDVADPSSAASLADFIKTSFGKLDIMILVLVEARVFWATLSDCPRSRTY</sequence>
<comment type="caution">
    <text evidence="4">The sequence shown here is derived from an EMBL/GenBank/DDBJ whole genome shotgun (WGS) entry which is preliminary data.</text>
</comment>
<evidence type="ECO:0000256" key="2">
    <source>
        <dbReference type="ARBA" id="ARBA00022857"/>
    </source>
</evidence>
<dbReference type="Gene3D" id="3.40.50.720">
    <property type="entry name" value="NAD(P)-binding Rossmann-like Domain"/>
    <property type="match status" value="1"/>
</dbReference>
<evidence type="ECO:0000313" key="5">
    <source>
        <dbReference type="Proteomes" id="UP001420932"/>
    </source>
</evidence>
<protein>
    <recommendedName>
        <fullName evidence="6">(+)-neomenthol dehydrogenase</fullName>
    </recommendedName>
</protein>
<evidence type="ECO:0008006" key="6">
    <source>
        <dbReference type="Google" id="ProtNLM"/>
    </source>
</evidence>
<reference evidence="4 5" key="1">
    <citation type="submission" date="2024-01" db="EMBL/GenBank/DDBJ databases">
        <title>Genome assemblies of Stephania.</title>
        <authorList>
            <person name="Yang L."/>
        </authorList>
    </citation>
    <scope>NUCLEOTIDE SEQUENCE [LARGE SCALE GENOMIC DNA]</scope>
    <source>
        <strain evidence="4">YNDBR</strain>
        <tissue evidence="4">Leaf</tissue>
    </source>
</reference>
<dbReference type="PANTHER" id="PTHR43490:SF73">
    <property type="entry name" value="OS07G0685800 PROTEIN"/>
    <property type="match status" value="1"/>
</dbReference>
<dbReference type="SUPFAM" id="SSF51735">
    <property type="entry name" value="NAD(P)-binding Rossmann-fold domains"/>
    <property type="match status" value="1"/>
</dbReference>
<dbReference type="PANTHER" id="PTHR43490">
    <property type="entry name" value="(+)-NEOMENTHOL DEHYDROGENASE"/>
    <property type="match status" value="1"/>
</dbReference>
<evidence type="ECO:0000256" key="1">
    <source>
        <dbReference type="ARBA" id="ARBA00006484"/>
    </source>
</evidence>
<dbReference type="InterPro" id="IPR002347">
    <property type="entry name" value="SDR_fam"/>
</dbReference>
<dbReference type="Pfam" id="PF00106">
    <property type="entry name" value="adh_short"/>
    <property type="match status" value="1"/>
</dbReference>
<keyword evidence="3" id="KW-0560">Oxidoreductase</keyword>
<accession>A0AAP0NVJ2</accession>
<dbReference type="Proteomes" id="UP001420932">
    <property type="component" value="Unassembled WGS sequence"/>
</dbReference>
<dbReference type="GO" id="GO:0016020">
    <property type="term" value="C:membrane"/>
    <property type="evidence" value="ECO:0007669"/>
    <property type="project" value="TreeGrafter"/>
</dbReference>
<organism evidence="4 5">
    <name type="scientific">Stephania yunnanensis</name>
    <dbReference type="NCBI Taxonomy" id="152371"/>
    <lineage>
        <taxon>Eukaryota</taxon>
        <taxon>Viridiplantae</taxon>
        <taxon>Streptophyta</taxon>
        <taxon>Embryophyta</taxon>
        <taxon>Tracheophyta</taxon>
        <taxon>Spermatophyta</taxon>
        <taxon>Magnoliopsida</taxon>
        <taxon>Ranunculales</taxon>
        <taxon>Menispermaceae</taxon>
        <taxon>Menispermoideae</taxon>
        <taxon>Cissampelideae</taxon>
        <taxon>Stephania</taxon>
    </lineage>
</organism>
<dbReference type="GO" id="GO:0016491">
    <property type="term" value="F:oxidoreductase activity"/>
    <property type="evidence" value="ECO:0007669"/>
    <property type="project" value="UniProtKB-KW"/>
</dbReference>